<reference evidence="3" key="2">
    <citation type="submission" date="2025-09" db="UniProtKB">
        <authorList>
            <consortium name="Ensembl"/>
        </authorList>
    </citation>
    <scope>IDENTIFICATION</scope>
</reference>
<dbReference type="CDD" id="cd15873">
    <property type="entry name" value="R-SNARE_STXBP5_6"/>
    <property type="match status" value="1"/>
</dbReference>
<dbReference type="SMART" id="SM01313">
    <property type="entry name" value="Sec3-PIP2_bind"/>
    <property type="match status" value="1"/>
</dbReference>
<dbReference type="AlphaFoldDB" id="A0A8C4R7I6"/>
<keyword evidence="4" id="KW-1185">Reference proteome</keyword>
<dbReference type="Gene3D" id="1.20.5.110">
    <property type="match status" value="1"/>
</dbReference>
<reference evidence="3" key="1">
    <citation type="submission" date="2025-08" db="UniProtKB">
        <authorList>
            <consortium name="Ensembl"/>
        </authorList>
    </citation>
    <scope>IDENTIFICATION</scope>
</reference>
<evidence type="ECO:0000313" key="4">
    <source>
        <dbReference type="Proteomes" id="UP000694388"/>
    </source>
</evidence>
<dbReference type="Proteomes" id="UP000694388">
    <property type="component" value="Unplaced"/>
</dbReference>
<organism evidence="3 4">
    <name type="scientific">Eptatretus burgeri</name>
    <name type="common">Inshore hagfish</name>
    <dbReference type="NCBI Taxonomy" id="7764"/>
    <lineage>
        <taxon>Eukaryota</taxon>
        <taxon>Metazoa</taxon>
        <taxon>Chordata</taxon>
        <taxon>Craniata</taxon>
        <taxon>Vertebrata</taxon>
        <taxon>Cyclostomata</taxon>
        <taxon>Myxini</taxon>
        <taxon>Myxiniformes</taxon>
        <taxon>Myxinidae</taxon>
        <taxon>Eptatretinae</taxon>
        <taxon>Eptatretus</taxon>
    </lineage>
</organism>
<evidence type="ECO:0000256" key="1">
    <source>
        <dbReference type="SAM" id="Phobius"/>
    </source>
</evidence>
<feature type="transmembrane region" description="Helical" evidence="1">
    <location>
        <begin position="103"/>
        <end position="131"/>
    </location>
</feature>
<keyword evidence="1" id="KW-1133">Transmembrane helix</keyword>
<proteinExistence type="predicted"/>
<keyword evidence="1" id="KW-0812">Transmembrane</keyword>
<protein>
    <submittedName>
        <fullName evidence="3">Syntaxin binding protein 6</fullName>
    </submittedName>
</protein>
<evidence type="ECO:0000259" key="2">
    <source>
        <dbReference type="SMART" id="SM01313"/>
    </source>
</evidence>
<dbReference type="InterPro" id="IPR028258">
    <property type="entry name" value="Sec3-PIP2_bind"/>
</dbReference>
<name>A0A8C4R7I6_EPTBU</name>
<dbReference type="GeneTree" id="ENSGT00940000156499"/>
<evidence type="ECO:0000313" key="3">
    <source>
        <dbReference type="Ensembl" id="ENSEBUP00000026023.1"/>
    </source>
</evidence>
<sequence length="286" mass="31830">MPEQCVARIPRLEVPTDQRCARAQSFPRLNIVTMGTKQNIGREVFGSNERMLTAALVQRRTPKKIPFLPAGGSGRYTTYLCVSGEFFFLLLHICSCSCTCSNLFYLFIYFCSLFSLFLFFLLSPAVCFSAVTNDKPHKAFITKVKKFDSSEGFVQRSRWTLAQIQRVDGISVAGNSTEFDIIFDECHDQWSASSSAEKGTFLQILHHTCQRYISPTPSFVNCPPHCLTGAALPATAGVGKAISDARRALDERGAMLGTVECNTQEMQLSAQNFARTAHKLAQTHRN</sequence>
<dbReference type="Pfam" id="PF15277">
    <property type="entry name" value="Sec3-PIP2_bind"/>
    <property type="match status" value="1"/>
</dbReference>
<accession>A0A8C4R7I6</accession>
<feature type="domain" description="Exocyst complex component Sec3 PIP2-binding N-terminal" evidence="2">
    <location>
        <begin position="124"/>
        <end position="212"/>
    </location>
</feature>
<keyword evidence="1" id="KW-0472">Membrane</keyword>
<dbReference type="Ensembl" id="ENSEBUT00000026599.1">
    <property type="protein sequence ID" value="ENSEBUP00000026023.1"/>
    <property type="gene ID" value="ENSEBUG00000016026.1"/>
</dbReference>